<evidence type="ECO:0000313" key="1">
    <source>
        <dbReference type="EMBL" id="BBB92482.1"/>
    </source>
</evidence>
<dbReference type="EMBL" id="AP018449">
    <property type="protein sequence ID" value="BBB92482.1"/>
    <property type="molecule type" value="Genomic_DNA"/>
</dbReference>
<dbReference type="AlphaFoldDB" id="A0A348AN34"/>
<organism evidence="1 2">
    <name type="scientific">Methylomusa anaerophila</name>
    <dbReference type="NCBI Taxonomy" id="1930071"/>
    <lineage>
        <taxon>Bacteria</taxon>
        <taxon>Bacillati</taxon>
        <taxon>Bacillota</taxon>
        <taxon>Negativicutes</taxon>
        <taxon>Selenomonadales</taxon>
        <taxon>Sporomusaceae</taxon>
        <taxon>Methylomusa</taxon>
    </lineage>
</organism>
<name>A0A348AN34_9FIRM</name>
<gene>
    <name evidence="1" type="ORF">MAMMFC1_03175</name>
</gene>
<proteinExistence type="predicted"/>
<dbReference type="Proteomes" id="UP000276437">
    <property type="component" value="Chromosome"/>
</dbReference>
<evidence type="ECO:0000313" key="2">
    <source>
        <dbReference type="Proteomes" id="UP000276437"/>
    </source>
</evidence>
<dbReference type="KEGG" id="mana:MAMMFC1_03175"/>
<protein>
    <submittedName>
        <fullName evidence="1">Uncharacterized protein</fullName>
    </submittedName>
</protein>
<keyword evidence="2" id="KW-1185">Reference proteome</keyword>
<accession>A0A348AN34</accession>
<reference evidence="1 2" key="1">
    <citation type="journal article" date="2018" name="Int. J. Syst. Evol. Microbiol.">
        <title>Methylomusa anaerophila gen. nov., sp. nov., an anaerobic methanol-utilizing bacterium isolated from a microbial fuel cell.</title>
        <authorList>
            <person name="Amano N."/>
            <person name="Yamamuro A."/>
            <person name="Miyahara M."/>
            <person name="Kouzuma A."/>
            <person name="Abe T."/>
            <person name="Watanabe K."/>
        </authorList>
    </citation>
    <scope>NUCLEOTIDE SEQUENCE [LARGE SCALE GENOMIC DNA]</scope>
    <source>
        <strain evidence="1 2">MMFC1</strain>
    </source>
</reference>
<dbReference type="RefSeq" id="WP_126309351.1">
    <property type="nucleotide sequence ID" value="NZ_AP018449.1"/>
</dbReference>
<dbReference type="OrthoDB" id="1663075at2"/>
<sequence>MKRFQEYQEDLTRVAEWLPWAAMPLAGVVENKDHSFLGAFSYPCDAVFDRACLCRELQALGSGWGLWCENRDGRRYAAFSWLPQAPGDDDAGHFDRVLARLAEQLPLRRLYAGELLQYLFESIATKKEMAFPAIPMYLDALLSLGQTYKLKPQEIHVDGLQVTVIVLNGFLEECVGRLYAFLSEKTIPFRSVRRFLLLTEAEAAEEANRYMAGWCKNRKTIAPLLAYEDNPQKPCGFYAHLLVHWCSERAALVQQSGEIKKFLLEQGLLAHSEHLQPELWFAAVPGNFRAYLVAPMLQIDDVSILFGGETGADPV</sequence>